<dbReference type="Proteomes" id="UP001443914">
    <property type="component" value="Unassembled WGS sequence"/>
</dbReference>
<evidence type="ECO:0000256" key="7">
    <source>
        <dbReference type="ARBA" id="ARBA00022692"/>
    </source>
</evidence>
<feature type="domain" description="FAD-dependent oxidoreductase 2 FAD-binding" evidence="16">
    <location>
        <begin position="239"/>
        <end position="274"/>
    </location>
</feature>
<dbReference type="PIRSF" id="PIRSF028937">
    <property type="entry name" value="Lg_Ch_AO"/>
    <property type="match status" value="1"/>
</dbReference>
<feature type="domain" description="Glucose-methanol-choline oxidoreductase N-terminal" evidence="15">
    <location>
        <begin position="285"/>
        <end position="504"/>
    </location>
</feature>
<dbReference type="PANTHER" id="PTHR46056">
    <property type="entry name" value="LONG-CHAIN-ALCOHOL OXIDASE"/>
    <property type="match status" value="1"/>
</dbReference>
<keyword evidence="7" id="KW-0812">Transmembrane</keyword>
<dbReference type="AlphaFoldDB" id="A0AAW1LKE4"/>
<comment type="similarity">
    <text evidence="4 12">Belongs to the GMC oxidoreductase family.</text>
</comment>
<evidence type="ECO:0000256" key="11">
    <source>
        <dbReference type="ARBA" id="ARBA00023136"/>
    </source>
</evidence>
<dbReference type="InterPro" id="IPR012400">
    <property type="entry name" value="Long_Oxdase"/>
</dbReference>
<dbReference type="GO" id="GO:0046577">
    <property type="term" value="F:long-chain-alcohol oxidase activity"/>
    <property type="evidence" value="ECO:0007669"/>
    <property type="project" value="UniProtKB-EC"/>
</dbReference>
<keyword evidence="9" id="KW-1133">Transmembrane helix</keyword>
<evidence type="ECO:0000256" key="3">
    <source>
        <dbReference type="ARBA" id="ARBA00004370"/>
    </source>
</evidence>
<dbReference type="Gene3D" id="3.50.50.60">
    <property type="entry name" value="FAD/NAD(P)-binding domain"/>
    <property type="match status" value="2"/>
</dbReference>
<evidence type="ECO:0000313" key="19">
    <source>
        <dbReference type="Proteomes" id="UP001443914"/>
    </source>
</evidence>
<evidence type="ECO:0000256" key="14">
    <source>
        <dbReference type="PIRSR" id="PIRSR028937-2"/>
    </source>
</evidence>
<dbReference type="Pfam" id="PF00890">
    <property type="entry name" value="FAD_binding_2"/>
    <property type="match status" value="1"/>
</dbReference>
<comment type="function">
    <text evidence="2 12">Long-chain fatty alcohol oxidase involved in the omega-oxidation pathway of lipid degradation.</text>
</comment>
<keyword evidence="6" id="KW-0285">Flavoprotein</keyword>
<dbReference type="InterPro" id="IPR000172">
    <property type="entry name" value="GMC_OxRdtase_N"/>
</dbReference>
<feature type="domain" description="Glucose-methanol-choline oxidoreductase C-terminal" evidence="17">
    <location>
        <begin position="592"/>
        <end position="726"/>
    </location>
</feature>
<evidence type="ECO:0000256" key="6">
    <source>
        <dbReference type="ARBA" id="ARBA00022630"/>
    </source>
</evidence>
<feature type="binding site" evidence="14">
    <location>
        <begin position="238"/>
        <end position="253"/>
    </location>
    <ligand>
        <name>FAD</name>
        <dbReference type="ChEBI" id="CHEBI:57692"/>
    </ligand>
</feature>
<dbReference type="InterPro" id="IPR003953">
    <property type="entry name" value="FAD-dep_OxRdtase_2_FAD-bd"/>
</dbReference>
<dbReference type="GO" id="GO:0050660">
    <property type="term" value="F:flavin adenine dinucleotide binding"/>
    <property type="evidence" value="ECO:0007669"/>
    <property type="project" value="InterPro"/>
</dbReference>
<evidence type="ECO:0000256" key="4">
    <source>
        <dbReference type="ARBA" id="ARBA00010790"/>
    </source>
</evidence>
<comment type="catalytic activity">
    <reaction evidence="1 12">
        <text>a long-chain primary fatty alcohol + O2 = a long-chain fatty aldehyde + H2O2</text>
        <dbReference type="Rhea" id="RHEA:22756"/>
        <dbReference type="ChEBI" id="CHEBI:15379"/>
        <dbReference type="ChEBI" id="CHEBI:16240"/>
        <dbReference type="ChEBI" id="CHEBI:17176"/>
        <dbReference type="ChEBI" id="CHEBI:77396"/>
        <dbReference type="EC" id="1.1.3.20"/>
    </reaction>
</comment>
<evidence type="ECO:0000256" key="1">
    <source>
        <dbReference type="ARBA" id="ARBA00000920"/>
    </source>
</evidence>
<dbReference type="InterPro" id="IPR036188">
    <property type="entry name" value="FAD/NAD-bd_sf"/>
</dbReference>
<dbReference type="Pfam" id="PF05199">
    <property type="entry name" value="GMC_oxred_C"/>
    <property type="match status" value="1"/>
</dbReference>
<evidence type="ECO:0000259" key="15">
    <source>
        <dbReference type="Pfam" id="PF00732"/>
    </source>
</evidence>
<evidence type="ECO:0000256" key="10">
    <source>
        <dbReference type="ARBA" id="ARBA00023002"/>
    </source>
</evidence>
<dbReference type="EC" id="1.1.3.20" evidence="5 12"/>
<reference evidence="18" key="1">
    <citation type="submission" date="2024-03" db="EMBL/GenBank/DDBJ databases">
        <title>WGS assembly of Saponaria officinalis var. Norfolk2.</title>
        <authorList>
            <person name="Jenkins J."/>
            <person name="Shu S."/>
            <person name="Grimwood J."/>
            <person name="Barry K."/>
            <person name="Goodstein D."/>
            <person name="Schmutz J."/>
            <person name="Leebens-Mack J."/>
            <person name="Osbourn A."/>
        </authorList>
    </citation>
    <scope>NUCLEOTIDE SEQUENCE [LARGE SCALE GENOMIC DNA]</scope>
    <source>
        <strain evidence="18">JIC</strain>
    </source>
</reference>
<protein>
    <recommendedName>
        <fullName evidence="5 12">Long-chain-alcohol oxidase</fullName>
        <ecNumber evidence="5 12">1.1.3.20</ecNumber>
    </recommendedName>
</protein>
<dbReference type="GO" id="GO:0016020">
    <property type="term" value="C:membrane"/>
    <property type="evidence" value="ECO:0007669"/>
    <property type="project" value="UniProtKB-SubCell"/>
</dbReference>
<keyword evidence="10 12" id="KW-0560">Oxidoreductase</keyword>
<keyword evidence="19" id="KW-1185">Reference proteome</keyword>
<comment type="caution">
    <text evidence="18">The sequence shown here is derived from an EMBL/GenBank/DDBJ whole genome shotgun (WGS) entry which is preliminary data.</text>
</comment>
<evidence type="ECO:0000256" key="5">
    <source>
        <dbReference type="ARBA" id="ARBA00013125"/>
    </source>
</evidence>
<dbReference type="Pfam" id="PF00732">
    <property type="entry name" value="GMC_oxred_N"/>
    <property type="match status" value="1"/>
</dbReference>
<evidence type="ECO:0000259" key="16">
    <source>
        <dbReference type="Pfam" id="PF00890"/>
    </source>
</evidence>
<dbReference type="InterPro" id="IPR007867">
    <property type="entry name" value="GMC_OxRtase_C"/>
</dbReference>
<keyword evidence="11 12" id="KW-0472">Membrane</keyword>
<feature type="active site" description="Proton acceptor" evidence="13">
    <location>
        <position position="677"/>
    </location>
</feature>
<evidence type="ECO:0000256" key="8">
    <source>
        <dbReference type="ARBA" id="ARBA00022827"/>
    </source>
</evidence>
<gene>
    <name evidence="18" type="ORF">RND81_04G091400</name>
</gene>
<evidence type="ECO:0000256" key="9">
    <source>
        <dbReference type="ARBA" id="ARBA00022989"/>
    </source>
</evidence>
<dbReference type="EMBL" id="JBDFQZ010000004">
    <property type="protein sequence ID" value="KAK9733775.1"/>
    <property type="molecule type" value="Genomic_DNA"/>
</dbReference>
<evidence type="ECO:0000256" key="12">
    <source>
        <dbReference type="PIRNR" id="PIRNR028937"/>
    </source>
</evidence>
<comment type="subcellular location">
    <subcellularLocation>
        <location evidence="3 12">Membrane</location>
    </subcellularLocation>
</comment>
<proteinExistence type="inferred from homology"/>
<evidence type="ECO:0000259" key="17">
    <source>
        <dbReference type="Pfam" id="PF05199"/>
    </source>
</evidence>
<dbReference type="SUPFAM" id="SSF51905">
    <property type="entry name" value="FAD/NAD(P)-binding domain"/>
    <property type="match status" value="1"/>
</dbReference>
<name>A0AAW1LKE4_SAPOF</name>
<evidence type="ECO:0000256" key="2">
    <source>
        <dbReference type="ARBA" id="ARBA00003842"/>
    </source>
</evidence>
<dbReference type="PANTHER" id="PTHR46056:SF12">
    <property type="entry name" value="LONG-CHAIN-ALCOHOL OXIDASE"/>
    <property type="match status" value="1"/>
</dbReference>
<evidence type="ECO:0000256" key="13">
    <source>
        <dbReference type="PIRSR" id="PIRSR028937-1"/>
    </source>
</evidence>
<organism evidence="18 19">
    <name type="scientific">Saponaria officinalis</name>
    <name type="common">Common soapwort</name>
    <name type="synonym">Lychnis saponaria</name>
    <dbReference type="NCBI Taxonomy" id="3572"/>
    <lineage>
        <taxon>Eukaryota</taxon>
        <taxon>Viridiplantae</taxon>
        <taxon>Streptophyta</taxon>
        <taxon>Embryophyta</taxon>
        <taxon>Tracheophyta</taxon>
        <taxon>Spermatophyta</taxon>
        <taxon>Magnoliopsida</taxon>
        <taxon>eudicotyledons</taxon>
        <taxon>Gunneridae</taxon>
        <taxon>Pentapetalae</taxon>
        <taxon>Caryophyllales</taxon>
        <taxon>Caryophyllaceae</taxon>
        <taxon>Caryophylleae</taxon>
        <taxon>Saponaria</taxon>
    </lineage>
</organism>
<evidence type="ECO:0000313" key="18">
    <source>
        <dbReference type="EMBL" id="KAK9733775.1"/>
    </source>
</evidence>
<sequence>MTNPHPLLSGGNKNTKYKHGFSKTQIQTLGAMCEAIIPCIKLEKTCSSLEQHQNNNSISSFFATSASLHPIPHEVAEIIVKRGVPEAAMLIKIVLKLLSTRIGTLLLCGFMCVDRRRWPFIYSFSEMTVDKREKLLRRWSKESYFTSLRIVFFIVKVVCCFVFFSRTDDNSENPAWEAIGYNVDTRESSVDPQLDERPLQKGVIECANLSDSTLVQSLEQKGLQVMEHRDQNTLKITCDVVIVGSGCGGGVAAAILAEAGLKVIVIEKGDYFTSRDYSSLEGPSMDRLYLSGGILSSLDGKMMVFAGSTVGGGSAVNWSASIKTPDDVLGEWSVNRKLPIFGNHDYKDAMNEVCKRIGVTEDCVEEGFQNQVLRQGCDALGLKVDKVPRNSSEGHYCGLCCYGCRTGDKKGTDTTWLVDAVNNGAVILTGCKAEKFILSKNDRGTRKTKCVGVLATPLSETVLKILRIEAKVSISACGSLSTPPLLISSGLKNPNIGSNLHLHPSLLAWGYFPKSQQILKGKSYEGGIITSLHKVVSENSKTHAIIEAPALGPASFAALIPWVSGLDMKERMVNYGRTANLFTLVRDSSSGEVKAEGRVKYRLNETDKENLKIGLRRCLRILRAAGAVEIGTYRSDGQRLKCQGIKDEDMDEFLDDVIAPGGPRSRVEKWANYGCAHQMSSCRMGNTPEDGAVDENGESWEAEGLYVCDGSVLPTAVGVNPMITIESTAYCISKGIAELLKNKIIHA</sequence>
<accession>A0AAW1LKE4</accession>
<keyword evidence="8 14" id="KW-0274">FAD</keyword>